<dbReference type="EMBL" id="JAIWYP010000013">
    <property type="protein sequence ID" value="KAH3722110.1"/>
    <property type="molecule type" value="Genomic_DNA"/>
</dbReference>
<sequence>MISNPDFITSIHLYDSRLTALIVSPTVTMAVNVIDRVSVMNYFSFNQPIWETQNDRREDVNAELWSNEDTVILMVPASFICKNLLEDDVLLNANMLLIS</sequence>
<reference evidence="1" key="1">
    <citation type="journal article" date="2019" name="bioRxiv">
        <title>The Genome of the Zebra Mussel, Dreissena polymorpha: A Resource for Invasive Species Research.</title>
        <authorList>
            <person name="McCartney M.A."/>
            <person name="Auch B."/>
            <person name="Kono T."/>
            <person name="Mallez S."/>
            <person name="Zhang Y."/>
            <person name="Obille A."/>
            <person name="Becker A."/>
            <person name="Abrahante J.E."/>
            <person name="Garbe J."/>
            <person name="Badalamenti J.P."/>
            <person name="Herman A."/>
            <person name="Mangelson H."/>
            <person name="Liachko I."/>
            <person name="Sullivan S."/>
            <person name="Sone E.D."/>
            <person name="Koren S."/>
            <person name="Silverstein K.A.T."/>
            <person name="Beckman K.B."/>
            <person name="Gohl D.M."/>
        </authorList>
    </citation>
    <scope>NUCLEOTIDE SEQUENCE</scope>
    <source>
        <strain evidence="1">Duluth1</strain>
        <tissue evidence="1">Whole animal</tissue>
    </source>
</reference>
<gene>
    <name evidence="1" type="ORF">DPMN_065062</name>
</gene>
<protein>
    <submittedName>
        <fullName evidence="1">Uncharacterized protein</fullName>
    </submittedName>
</protein>
<name>A0A9D4CDW6_DREPO</name>
<dbReference type="Proteomes" id="UP000828390">
    <property type="component" value="Unassembled WGS sequence"/>
</dbReference>
<evidence type="ECO:0000313" key="1">
    <source>
        <dbReference type="EMBL" id="KAH3722110.1"/>
    </source>
</evidence>
<dbReference type="AlphaFoldDB" id="A0A9D4CDW6"/>
<comment type="caution">
    <text evidence="1">The sequence shown here is derived from an EMBL/GenBank/DDBJ whole genome shotgun (WGS) entry which is preliminary data.</text>
</comment>
<reference evidence="1" key="2">
    <citation type="submission" date="2020-11" db="EMBL/GenBank/DDBJ databases">
        <authorList>
            <person name="McCartney M.A."/>
            <person name="Auch B."/>
            <person name="Kono T."/>
            <person name="Mallez S."/>
            <person name="Becker A."/>
            <person name="Gohl D.M."/>
            <person name="Silverstein K.A.T."/>
            <person name="Koren S."/>
            <person name="Bechman K.B."/>
            <person name="Herman A."/>
            <person name="Abrahante J.E."/>
            <person name="Garbe J."/>
        </authorList>
    </citation>
    <scope>NUCLEOTIDE SEQUENCE</scope>
    <source>
        <strain evidence="1">Duluth1</strain>
        <tissue evidence="1">Whole animal</tissue>
    </source>
</reference>
<evidence type="ECO:0000313" key="2">
    <source>
        <dbReference type="Proteomes" id="UP000828390"/>
    </source>
</evidence>
<proteinExistence type="predicted"/>
<keyword evidence="2" id="KW-1185">Reference proteome</keyword>
<organism evidence="1 2">
    <name type="scientific">Dreissena polymorpha</name>
    <name type="common">Zebra mussel</name>
    <name type="synonym">Mytilus polymorpha</name>
    <dbReference type="NCBI Taxonomy" id="45954"/>
    <lineage>
        <taxon>Eukaryota</taxon>
        <taxon>Metazoa</taxon>
        <taxon>Spiralia</taxon>
        <taxon>Lophotrochozoa</taxon>
        <taxon>Mollusca</taxon>
        <taxon>Bivalvia</taxon>
        <taxon>Autobranchia</taxon>
        <taxon>Heteroconchia</taxon>
        <taxon>Euheterodonta</taxon>
        <taxon>Imparidentia</taxon>
        <taxon>Neoheterodontei</taxon>
        <taxon>Myida</taxon>
        <taxon>Dreissenoidea</taxon>
        <taxon>Dreissenidae</taxon>
        <taxon>Dreissena</taxon>
    </lineage>
</organism>
<accession>A0A9D4CDW6</accession>